<dbReference type="Pfam" id="PF01812">
    <property type="entry name" value="5-FTHF_cyc-lig"/>
    <property type="match status" value="1"/>
</dbReference>
<dbReference type="InterPro" id="IPR002698">
    <property type="entry name" value="FTHF_cligase"/>
</dbReference>
<keyword evidence="2" id="KW-1185">Reference proteome</keyword>
<dbReference type="PANTHER" id="PTHR13017:SF0">
    <property type="entry name" value="METHENYLTETRAHYDROFOLATE SYNTHASE DOMAIN-CONTAINING PROTEIN"/>
    <property type="match status" value="1"/>
</dbReference>
<reference evidence="1" key="1">
    <citation type="submission" date="2020-07" db="EMBL/GenBank/DDBJ databases">
        <authorList>
            <person name="Tarantini F.S."/>
            <person name="Hong K.W."/>
            <person name="Chan K.G."/>
        </authorList>
    </citation>
    <scope>NUCLEOTIDE SEQUENCE</scope>
    <source>
        <strain evidence="1">32-07</strain>
    </source>
</reference>
<proteinExistence type="predicted"/>
<dbReference type="InterPro" id="IPR037171">
    <property type="entry name" value="NagB/RpiA_transferase-like"/>
</dbReference>
<protein>
    <submittedName>
        <fullName evidence="1">5-formyltetrahydrofolate cyclo-ligase</fullName>
    </submittedName>
</protein>
<sequence>MTSIDEAKQAVRDRVWRRLEREGAVPEGSYGKIPGFRGSEETAERLAELGVWRTARTVKANPDWAQFPVRVRALQDGKLLYMAVPRMATLQPFYLLDPETLSVPPEQAAEKKGAAKVARRVGVDDMSPIDVVVCGSVAVSRSGARIGKGAGYSDLEVALLIEAGLVTDATVIVAPVHQLQVVDEDIPETEHDFSVDLIVTPDEVIECSDRHRPQGLIWEHLTSEKVAAIPLLEALAHSRPA</sequence>
<dbReference type="SUPFAM" id="SSF100950">
    <property type="entry name" value="NagB/RpiA/CoA transferase-like"/>
    <property type="match status" value="1"/>
</dbReference>
<organism evidence="1 2">
    <name type="scientific">Actinomadura graeca</name>
    <dbReference type="NCBI Taxonomy" id="2750812"/>
    <lineage>
        <taxon>Bacteria</taxon>
        <taxon>Bacillati</taxon>
        <taxon>Actinomycetota</taxon>
        <taxon>Actinomycetes</taxon>
        <taxon>Streptosporangiales</taxon>
        <taxon>Thermomonosporaceae</taxon>
        <taxon>Actinomadura</taxon>
    </lineage>
</organism>
<dbReference type="InterPro" id="IPR024185">
    <property type="entry name" value="FTHF_cligase-like_sf"/>
</dbReference>
<evidence type="ECO:0000313" key="1">
    <source>
        <dbReference type="EMBL" id="QXJ20180.1"/>
    </source>
</evidence>
<gene>
    <name evidence="1" type="ORF">AGRA3207_000844</name>
</gene>
<dbReference type="Proteomes" id="UP001049518">
    <property type="component" value="Chromosome"/>
</dbReference>
<dbReference type="Gene3D" id="3.40.50.10420">
    <property type="entry name" value="NagB/RpiA/CoA transferase-like"/>
    <property type="match status" value="1"/>
</dbReference>
<dbReference type="EMBL" id="CP059572">
    <property type="protein sequence ID" value="QXJ20180.1"/>
    <property type="molecule type" value="Genomic_DNA"/>
</dbReference>
<name>A0ABX8QN37_9ACTN</name>
<dbReference type="PANTHER" id="PTHR13017">
    <property type="entry name" value="5-FORMYLTETRAHYDROFOLATE CYCLO-LIGASE-RELATED"/>
    <property type="match status" value="1"/>
</dbReference>
<dbReference type="RefSeq" id="WP_231333236.1">
    <property type="nucleotide sequence ID" value="NZ_CP059572.1"/>
</dbReference>
<evidence type="ECO:0000313" key="2">
    <source>
        <dbReference type="Proteomes" id="UP001049518"/>
    </source>
</evidence>
<accession>A0ABX8QN37</accession>